<dbReference type="SMART" id="SM00315">
    <property type="entry name" value="RGS"/>
    <property type="match status" value="1"/>
</dbReference>
<feature type="compositionally biased region" description="Low complexity" evidence="1">
    <location>
        <begin position="170"/>
        <end position="189"/>
    </location>
</feature>
<feature type="region of interest" description="Disordered" evidence="1">
    <location>
        <begin position="1"/>
        <end position="22"/>
    </location>
</feature>
<dbReference type="InterPro" id="IPR036305">
    <property type="entry name" value="RGS_sf"/>
</dbReference>
<feature type="compositionally biased region" description="Polar residues" evidence="1">
    <location>
        <begin position="138"/>
        <end position="157"/>
    </location>
</feature>
<reference evidence="4" key="1">
    <citation type="journal article" date="2020" name="Stud. Mycol.">
        <title>101 Dothideomycetes genomes: a test case for predicting lifestyles and emergence of pathogens.</title>
        <authorList>
            <person name="Haridas S."/>
            <person name="Albert R."/>
            <person name="Binder M."/>
            <person name="Bloem J."/>
            <person name="Labutti K."/>
            <person name="Salamov A."/>
            <person name="Andreopoulos B."/>
            <person name="Baker S."/>
            <person name="Barry K."/>
            <person name="Bills G."/>
            <person name="Bluhm B."/>
            <person name="Cannon C."/>
            <person name="Castanera R."/>
            <person name="Culley D."/>
            <person name="Daum C."/>
            <person name="Ezra D."/>
            <person name="Gonzalez J."/>
            <person name="Henrissat B."/>
            <person name="Kuo A."/>
            <person name="Liang C."/>
            <person name="Lipzen A."/>
            <person name="Lutzoni F."/>
            <person name="Magnuson J."/>
            <person name="Mondo S."/>
            <person name="Nolan M."/>
            <person name="Ohm R."/>
            <person name="Pangilinan J."/>
            <person name="Park H.-J."/>
            <person name="Ramirez L."/>
            <person name="Alfaro M."/>
            <person name="Sun H."/>
            <person name="Tritt A."/>
            <person name="Yoshinaga Y."/>
            <person name="Zwiers L.-H."/>
            <person name="Turgeon B."/>
            <person name="Goodwin S."/>
            <person name="Spatafora J."/>
            <person name="Crous P."/>
            <person name="Grigoriev I."/>
        </authorList>
    </citation>
    <scope>NUCLEOTIDE SEQUENCE</scope>
    <source>
        <strain evidence="4">CBS 113979</strain>
    </source>
</reference>
<dbReference type="Pfam" id="PF00615">
    <property type="entry name" value="RGS"/>
    <property type="match status" value="1"/>
</dbReference>
<dbReference type="InterPro" id="IPR016137">
    <property type="entry name" value="RGS"/>
</dbReference>
<keyword evidence="5" id="KW-1185">Reference proteome</keyword>
<dbReference type="PROSITE" id="PS50132">
    <property type="entry name" value="RGS"/>
    <property type="match status" value="1"/>
</dbReference>
<dbReference type="Proteomes" id="UP000800041">
    <property type="component" value="Unassembled WGS sequence"/>
</dbReference>
<feature type="transmembrane region" description="Helical" evidence="2">
    <location>
        <begin position="281"/>
        <end position="305"/>
    </location>
</feature>
<feature type="domain" description="RGS" evidence="3">
    <location>
        <begin position="207"/>
        <end position="277"/>
    </location>
</feature>
<dbReference type="InterPro" id="IPR052246">
    <property type="entry name" value="Cell_Polariz_PKAAnc"/>
</dbReference>
<evidence type="ECO:0000313" key="4">
    <source>
        <dbReference type="EMBL" id="KAF1985619.1"/>
    </source>
</evidence>
<name>A0A6G1GXZ1_9PEZI</name>
<gene>
    <name evidence="4" type="ORF">K402DRAFT_394601</name>
</gene>
<dbReference type="SUPFAM" id="SSF48097">
    <property type="entry name" value="Regulator of G-protein signaling, RGS"/>
    <property type="match status" value="1"/>
</dbReference>
<evidence type="ECO:0000256" key="2">
    <source>
        <dbReference type="SAM" id="Phobius"/>
    </source>
</evidence>
<evidence type="ECO:0000313" key="5">
    <source>
        <dbReference type="Proteomes" id="UP000800041"/>
    </source>
</evidence>
<dbReference type="EMBL" id="ML977161">
    <property type="protein sequence ID" value="KAF1985619.1"/>
    <property type="molecule type" value="Genomic_DNA"/>
</dbReference>
<feature type="transmembrane region" description="Helical" evidence="2">
    <location>
        <begin position="365"/>
        <end position="387"/>
    </location>
</feature>
<sequence>MGDSITALPPVTPSPTPDMNRNRLPTLFEVLSRRTTAPVDLFSFYIYMRDQQRSVDYLDFWLDVSQHMSLCRHYVRELRRSVLVDTPENEKASKHSSAVLSTGSGNMQDVTGIAGPSNEKATPEQRLSAFLRSETASKHSPTRSQDSSSSHQHTPSYEQPPRPSFMNSMTGSSPEGVTSSSSPGQGTTSDNSPAVGNVGRADVRASAEKILYTYLLPGSEREIILPQGILNEVTAAIEEDNRDDPEVFDQAKDYVFQAMERDAFPGFLRSKALGNVVPPSLMMRLIVGLLSLFGALWTAFCLIFLNYDRTTRCWLILPFTVAVYALMSHQYMCDPIIAIAGFSEYTFMSFARMKEPFVRKLLFKRAWMILAVIVLLDTAICCLFIFVPGRRL</sequence>
<feature type="transmembrane region" description="Helical" evidence="2">
    <location>
        <begin position="312"/>
        <end position="329"/>
    </location>
</feature>
<dbReference type="GO" id="GO:0005886">
    <property type="term" value="C:plasma membrane"/>
    <property type="evidence" value="ECO:0007669"/>
    <property type="project" value="TreeGrafter"/>
</dbReference>
<protein>
    <submittedName>
        <fullName evidence="4">Regulator of G protein signaling superfamily</fullName>
    </submittedName>
</protein>
<dbReference type="CDD" id="cd07440">
    <property type="entry name" value="RGS"/>
    <property type="match status" value="1"/>
</dbReference>
<dbReference type="InterPro" id="IPR044926">
    <property type="entry name" value="RGS_subdomain_2"/>
</dbReference>
<dbReference type="Gene3D" id="1.10.167.10">
    <property type="entry name" value="Regulator of G-protein Signalling 4, domain 2"/>
    <property type="match status" value="1"/>
</dbReference>
<proteinExistence type="predicted"/>
<feature type="compositionally biased region" description="Polar residues" evidence="1">
    <location>
        <begin position="95"/>
        <end position="109"/>
    </location>
</feature>
<feature type="region of interest" description="Disordered" evidence="1">
    <location>
        <begin position="87"/>
        <end position="200"/>
    </location>
</feature>
<organism evidence="4 5">
    <name type="scientific">Aulographum hederae CBS 113979</name>
    <dbReference type="NCBI Taxonomy" id="1176131"/>
    <lineage>
        <taxon>Eukaryota</taxon>
        <taxon>Fungi</taxon>
        <taxon>Dikarya</taxon>
        <taxon>Ascomycota</taxon>
        <taxon>Pezizomycotina</taxon>
        <taxon>Dothideomycetes</taxon>
        <taxon>Pleosporomycetidae</taxon>
        <taxon>Aulographales</taxon>
        <taxon>Aulographaceae</taxon>
    </lineage>
</organism>
<evidence type="ECO:0000259" key="3">
    <source>
        <dbReference type="PROSITE" id="PS50132"/>
    </source>
</evidence>
<keyword evidence="2" id="KW-0812">Transmembrane</keyword>
<dbReference type="PANTHER" id="PTHR13155">
    <property type="entry name" value="A-KINASE ANCHOR PROTEINS"/>
    <property type="match status" value="1"/>
</dbReference>
<evidence type="ECO:0000256" key="1">
    <source>
        <dbReference type="SAM" id="MobiDB-lite"/>
    </source>
</evidence>
<dbReference type="PANTHER" id="PTHR13155:SF1">
    <property type="entry name" value="A-KINASE ANCHOR PROTEIN 10, MITOCHONDRIAL"/>
    <property type="match status" value="1"/>
</dbReference>
<accession>A0A6G1GXZ1</accession>
<dbReference type="GO" id="GO:0008104">
    <property type="term" value="P:intracellular protein localization"/>
    <property type="evidence" value="ECO:0007669"/>
    <property type="project" value="TreeGrafter"/>
</dbReference>
<dbReference type="AlphaFoldDB" id="A0A6G1GXZ1"/>
<keyword evidence="2" id="KW-0472">Membrane</keyword>
<dbReference type="OrthoDB" id="5584247at2759"/>
<keyword evidence="2" id="KW-1133">Transmembrane helix</keyword>